<feature type="domain" description="Endoribonuclease YicC-like C-terminal" evidence="7">
    <location>
        <begin position="169"/>
        <end position="284"/>
    </location>
</feature>
<dbReference type="GO" id="GO:0004521">
    <property type="term" value="F:RNA endonuclease activity"/>
    <property type="evidence" value="ECO:0007669"/>
    <property type="project" value="InterPro"/>
</dbReference>
<dbReference type="AlphaFoldDB" id="A0A370DD87"/>
<reference evidence="8 9" key="1">
    <citation type="journal article" date="2018" name="ISME J.">
        <title>Endosymbiont genomes yield clues of tubeworm success.</title>
        <authorList>
            <person name="Li Y."/>
            <person name="Liles M.R."/>
            <person name="Halanych K.M."/>
        </authorList>
    </citation>
    <scope>NUCLEOTIDE SEQUENCE [LARGE SCALE GENOMIC DNA]</scope>
    <source>
        <strain evidence="8">A1464</strain>
    </source>
</reference>
<comment type="cofactor">
    <cofactor evidence="1">
        <name>a divalent metal cation</name>
        <dbReference type="ChEBI" id="CHEBI:60240"/>
    </cofactor>
</comment>
<organism evidence="8 9">
    <name type="scientific">endosymbiont of Galathealinum brachiosum</name>
    <dbReference type="NCBI Taxonomy" id="2200906"/>
    <lineage>
        <taxon>Bacteria</taxon>
        <taxon>Pseudomonadati</taxon>
        <taxon>Pseudomonadota</taxon>
        <taxon>Gammaproteobacteria</taxon>
        <taxon>sulfur-oxidizing symbionts</taxon>
    </lineage>
</organism>
<dbReference type="PANTHER" id="PTHR30636">
    <property type="entry name" value="UPF0701 PROTEIN YICC"/>
    <property type="match status" value="1"/>
</dbReference>
<sequence length="284" mass="33148">MTAFSRSSEEASWGSLVWELRSVNHRYLDAIIKLPEELRNIENEVRLRLNKQLKRGKIECNLRYKARLDQLAELKVNEAYVDEVLKASQIISKKLHQPSEMNVLDVLKWPGVLELPEENLKPVVEAALVLFDGALANLSESRKSEGQRLRLMLEERCGTMKIIVSCERKRRPQILEQVRHKIQSKLIELNADYDNDRLEQELVYLAQKMDIDEELDRIDSHFIEIEKILERDEPVGRKLDFIMQEFNREANTLGSKSTDIETTKAAVELKVLIEQMREQVQNIE</sequence>
<keyword evidence="2" id="KW-0540">Nuclease</keyword>
<feature type="domain" description="Endoribonuclease YicC-like N-terminal" evidence="6">
    <location>
        <begin position="1"/>
        <end position="150"/>
    </location>
</feature>
<evidence type="ECO:0000256" key="5">
    <source>
        <dbReference type="ARBA" id="ARBA00035648"/>
    </source>
</evidence>
<dbReference type="Proteomes" id="UP000254266">
    <property type="component" value="Unassembled WGS sequence"/>
</dbReference>
<evidence type="ECO:0000313" key="8">
    <source>
        <dbReference type="EMBL" id="RDH82344.1"/>
    </source>
</evidence>
<name>A0A370DD87_9GAMM</name>
<dbReference type="InterPro" id="IPR013527">
    <property type="entry name" value="YicC-like_N"/>
</dbReference>
<evidence type="ECO:0000256" key="2">
    <source>
        <dbReference type="ARBA" id="ARBA00022722"/>
    </source>
</evidence>
<proteinExistence type="inferred from homology"/>
<evidence type="ECO:0000259" key="7">
    <source>
        <dbReference type="Pfam" id="PF08340"/>
    </source>
</evidence>
<dbReference type="GO" id="GO:0016787">
    <property type="term" value="F:hydrolase activity"/>
    <property type="evidence" value="ECO:0007669"/>
    <property type="project" value="UniProtKB-KW"/>
</dbReference>
<dbReference type="Pfam" id="PF08340">
    <property type="entry name" value="YicC-like_C"/>
    <property type="match status" value="1"/>
</dbReference>
<evidence type="ECO:0000256" key="4">
    <source>
        <dbReference type="ARBA" id="ARBA00022801"/>
    </source>
</evidence>
<comment type="caution">
    <text evidence="8">The sequence shown here is derived from an EMBL/GenBank/DDBJ whole genome shotgun (WGS) entry which is preliminary data.</text>
</comment>
<evidence type="ECO:0000313" key="9">
    <source>
        <dbReference type="Proteomes" id="UP000254266"/>
    </source>
</evidence>
<protein>
    <submittedName>
        <fullName evidence="8">YicC family protein</fullName>
    </submittedName>
</protein>
<dbReference type="InterPro" id="IPR013551">
    <property type="entry name" value="YicC-like_C"/>
</dbReference>
<dbReference type="Pfam" id="PF03755">
    <property type="entry name" value="YicC-like_N"/>
    <property type="match status" value="1"/>
</dbReference>
<gene>
    <name evidence="8" type="ORF">DIZ80_08585</name>
</gene>
<accession>A0A370DD87</accession>
<dbReference type="EMBL" id="QFXC01000011">
    <property type="protein sequence ID" value="RDH82344.1"/>
    <property type="molecule type" value="Genomic_DNA"/>
</dbReference>
<dbReference type="InterPro" id="IPR005229">
    <property type="entry name" value="YicC/YloC-like"/>
</dbReference>
<evidence type="ECO:0000256" key="3">
    <source>
        <dbReference type="ARBA" id="ARBA00022759"/>
    </source>
</evidence>
<comment type="similarity">
    <text evidence="5">Belongs to the YicC/YloC family.</text>
</comment>
<dbReference type="PANTHER" id="PTHR30636:SF3">
    <property type="entry name" value="UPF0701 PROTEIN YICC"/>
    <property type="match status" value="1"/>
</dbReference>
<evidence type="ECO:0000259" key="6">
    <source>
        <dbReference type="Pfam" id="PF03755"/>
    </source>
</evidence>
<evidence type="ECO:0000256" key="1">
    <source>
        <dbReference type="ARBA" id="ARBA00001968"/>
    </source>
</evidence>
<keyword evidence="4" id="KW-0378">Hydrolase</keyword>
<keyword evidence="9" id="KW-1185">Reference proteome</keyword>
<keyword evidence="3" id="KW-0255">Endonuclease</keyword>
<dbReference type="NCBIfam" id="TIGR00255">
    <property type="entry name" value="YicC/YloC family endoribonuclease"/>
    <property type="match status" value="1"/>
</dbReference>